<dbReference type="PROSITE" id="PS50297">
    <property type="entry name" value="ANK_REP_REGION"/>
    <property type="match status" value="2"/>
</dbReference>
<sequence length="949" mass="109069">MFFEVSDELNRPVQVNARDKSGWSPLHWALYGYCSNKMVELLLRRGSDPNLAMQLEGWTPLHIICQIYWGAEMAKTFFKINDELNQQVRLDARDEQGCTALELAVATFKPDVVDVLLDTRGADLSGFVFPTNGYIRRPARSVPGESPYNIKLRIASGALVVVENMQTRGYELNRSDALTIMETFDRFGLFDPFDKPVKFGRYPKSAFWFYEEEFATEEKKLMMNPSLSLYELIRLRPEAAAKRITFKDYHEFACSNKIVVAVCIISVAMQMMRRRCCCCYSCRTREAAANCTMPRQIFHTNYNNIRERSREHVYDTHRSAIDHCRAPTESVFCAASGTRRAKQRVESASQAEERDVQYSTHYHTYIHTHITARRLLGLPSYSSSSSSVVSRRFMPSSRDALQRRDKNLLPRARVDPERNCYVWFLRCIRRARNRRERRSDRPVHDGIHTHISSSSSRGPPFAEARYNAPGASIQYVIPMHGLYLANTHKHEPEKGDINQRRRRRRTLANWRWHRHTVRAKGKTRLQLSSVHRSHSIHFGTFRGESLGRAGLHALARGLRYRPSGPGAKVHGRQQRSTASRQGDRRLSCHALVGVLAAVARSRSVQASGLRRATAAPRPSQSEPRGRPRGRAGGATPLHALARTCVLESAGGIYFNDARRPAAGIIDALLEAGANIEARDRRGLSPLGVAVARYDTGLVRALLDRGADLAALDEDGWFRSAARDDFSAHELRCYPLTLDIVETMKLLKSAGREISHETRHRMLKYWMKIREHDTDHLIPDHSAHEALSYSRIVENLSTLNEYGFYIRPESMNHLRQFRETTREKMPRTYAEWIDIPDASRHQWFTNNLKIEVETLKGIEVNDDISLYRLCQMNYRRSYSIFEKMKDWRVPSLDDDEIRFLRQIVKRHLGNILIRGHLKLFAAELFASDPRCRLDLPYDVCYLIAEIFSDD</sequence>
<keyword evidence="2 3" id="KW-0040">ANK repeat</keyword>
<evidence type="ECO:0000313" key="5">
    <source>
        <dbReference type="EMBL" id="CAB0041450.1"/>
    </source>
</evidence>
<feature type="compositionally biased region" description="Basic and acidic residues" evidence="4">
    <location>
        <begin position="437"/>
        <end position="448"/>
    </location>
</feature>
<feature type="repeat" description="ANK" evidence="3">
    <location>
        <begin position="21"/>
        <end position="54"/>
    </location>
</feature>
<dbReference type="InterPro" id="IPR036770">
    <property type="entry name" value="Ankyrin_rpt-contain_sf"/>
</dbReference>
<dbReference type="Pfam" id="PF12796">
    <property type="entry name" value="Ank_2"/>
    <property type="match status" value="1"/>
</dbReference>
<feature type="region of interest" description="Disordered" evidence="4">
    <location>
        <begin position="434"/>
        <end position="463"/>
    </location>
</feature>
<dbReference type="PANTHER" id="PTHR24189">
    <property type="entry name" value="MYOTROPHIN"/>
    <property type="match status" value="1"/>
</dbReference>
<evidence type="ECO:0008006" key="7">
    <source>
        <dbReference type="Google" id="ProtNLM"/>
    </source>
</evidence>
<dbReference type="SMART" id="SM00248">
    <property type="entry name" value="ANK"/>
    <property type="match status" value="5"/>
</dbReference>
<dbReference type="InterPro" id="IPR050745">
    <property type="entry name" value="Multifunctional_regulatory"/>
</dbReference>
<proteinExistence type="predicted"/>
<dbReference type="PROSITE" id="PS50088">
    <property type="entry name" value="ANK_REPEAT"/>
    <property type="match status" value="3"/>
</dbReference>
<evidence type="ECO:0000256" key="4">
    <source>
        <dbReference type="SAM" id="MobiDB-lite"/>
    </source>
</evidence>
<dbReference type="InterPro" id="IPR002110">
    <property type="entry name" value="Ankyrin_rpt"/>
</dbReference>
<evidence type="ECO:0000256" key="1">
    <source>
        <dbReference type="ARBA" id="ARBA00022737"/>
    </source>
</evidence>
<evidence type="ECO:0000256" key="3">
    <source>
        <dbReference type="PROSITE-ProRule" id="PRU00023"/>
    </source>
</evidence>
<reference evidence="5 6" key="1">
    <citation type="submission" date="2020-02" db="EMBL/GenBank/DDBJ databases">
        <authorList>
            <person name="Ferguson B K."/>
        </authorList>
    </citation>
    <scope>NUCLEOTIDE SEQUENCE [LARGE SCALE GENOMIC DNA]</scope>
</reference>
<feature type="repeat" description="ANK" evidence="3">
    <location>
        <begin position="632"/>
        <end position="680"/>
    </location>
</feature>
<feature type="region of interest" description="Disordered" evidence="4">
    <location>
        <begin position="606"/>
        <end position="634"/>
    </location>
</feature>
<feature type="region of interest" description="Disordered" evidence="4">
    <location>
        <begin position="559"/>
        <end position="583"/>
    </location>
</feature>
<organism evidence="5 6">
    <name type="scientific">Trichogramma brassicae</name>
    <dbReference type="NCBI Taxonomy" id="86971"/>
    <lineage>
        <taxon>Eukaryota</taxon>
        <taxon>Metazoa</taxon>
        <taxon>Ecdysozoa</taxon>
        <taxon>Arthropoda</taxon>
        <taxon>Hexapoda</taxon>
        <taxon>Insecta</taxon>
        <taxon>Pterygota</taxon>
        <taxon>Neoptera</taxon>
        <taxon>Endopterygota</taxon>
        <taxon>Hymenoptera</taxon>
        <taxon>Apocrita</taxon>
        <taxon>Proctotrupomorpha</taxon>
        <taxon>Chalcidoidea</taxon>
        <taxon>Trichogrammatidae</taxon>
        <taxon>Trichogramma</taxon>
    </lineage>
</organism>
<dbReference type="OrthoDB" id="539213at2759"/>
<dbReference type="Gene3D" id="1.25.40.20">
    <property type="entry name" value="Ankyrin repeat-containing domain"/>
    <property type="match status" value="2"/>
</dbReference>
<gene>
    <name evidence="5" type="ORF">TBRA_LOCUS13118</name>
</gene>
<dbReference type="PANTHER" id="PTHR24189:SF50">
    <property type="entry name" value="ANKYRIN REPEAT AND SOCS BOX PROTEIN 2"/>
    <property type="match status" value="1"/>
</dbReference>
<evidence type="ECO:0000256" key="2">
    <source>
        <dbReference type="ARBA" id="ARBA00023043"/>
    </source>
</evidence>
<keyword evidence="1" id="KW-0677">Repeat</keyword>
<keyword evidence="6" id="KW-1185">Reference proteome</keyword>
<dbReference type="AlphaFoldDB" id="A0A6H5IZS3"/>
<evidence type="ECO:0000313" key="6">
    <source>
        <dbReference type="Proteomes" id="UP000479190"/>
    </source>
</evidence>
<dbReference type="EMBL" id="CADCXV010001116">
    <property type="protein sequence ID" value="CAB0041450.1"/>
    <property type="molecule type" value="Genomic_DNA"/>
</dbReference>
<dbReference type="Proteomes" id="UP000479190">
    <property type="component" value="Unassembled WGS sequence"/>
</dbReference>
<dbReference type="SUPFAM" id="SSF48403">
    <property type="entry name" value="Ankyrin repeat"/>
    <property type="match status" value="2"/>
</dbReference>
<protein>
    <recommendedName>
        <fullName evidence="7">SOCS box domain-containing protein</fullName>
    </recommendedName>
</protein>
<name>A0A6H5IZS3_9HYME</name>
<accession>A0A6H5IZS3</accession>
<feature type="repeat" description="ANK" evidence="3">
    <location>
        <begin position="681"/>
        <end position="713"/>
    </location>
</feature>